<keyword evidence="7 11" id="KW-0067">ATP-binding</keyword>
<dbReference type="SUPFAM" id="SSF52374">
    <property type="entry name" value="Nucleotidylyl transferase"/>
    <property type="match status" value="1"/>
</dbReference>
<dbReference type="SUPFAM" id="SSF47323">
    <property type="entry name" value="Anticodon-binding domain of a subclass of class I aminoacyl-tRNA synthetases"/>
    <property type="match status" value="1"/>
</dbReference>
<dbReference type="PANTHER" id="PTHR43326">
    <property type="entry name" value="METHIONYL-TRNA SYNTHETASE"/>
    <property type="match status" value="1"/>
</dbReference>
<comment type="function">
    <text evidence="1">Is required not only for elongation of protein synthesis but also for the initiation of all mRNA translation through initiator tRNA(fMet) aminoacylation.</text>
</comment>
<dbReference type="Gene3D" id="1.10.730.10">
    <property type="entry name" value="Isoleucyl-tRNA Synthetase, Domain 1"/>
    <property type="match status" value="1"/>
</dbReference>
<dbReference type="PRINTS" id="PR01041">
    <property type="entry name" value="TRNASYNTHMET"/>
</dbReference>
<feature type="domain" description="Methionyl/Leucyl tRNA synthetase" evidence="12">
    <location>
        <begin position="9"/>
        <end position="147"/>
    </location>
</feature>
<dbReference type="InterPro" id="IPR033911">
    <property type="entry name" value="MetRS_core"/>
</dbReference>
<dbReference type="Gene3D" id="3.40.50.620">
    <property type="entry name" value="HUPs"/>
    <property type="match status" value="1"/>
</dbReference>
<dbReference type="NCBIfam" id="TIGR00398">
    <property type="entry name" value="metG"/>
    <property type="match status" value="1"/>
</dbReference>
<reference evidence="13 14" key="1">
    <citation type="journal article" date="2015" name="Nature">
        <title>rRNA introns, odd ribosomes, and small enigmatic genomes across a large radiation of phyla.</title>
        <authorList>
            <person name="Brown C.T."/>
            <person name="Hug L.A."/>
            <person name="Thomas B.C."/>
            <person name="Sharon I."/>
            <person name="Castelle C.J."/>
            <person name="Singh A."/>
            <person name="Wilkins M.J."/>
            <person name="Williams K.H."/>
            <person name="Banfield J.F."/>
        </authorList>
    </citation>
    <scope>NUCLEOTIDE SEQUENCE [LARGE SCALE GENOMIC DNA]</scope>
</reference>
<dbReference type="GO" id="GO:0006431">
    <property type="term" value="P:methionyl-tRNA aminoacylation"/>
    <property type="evidence" value="ECO:0007669"/>
    <property type="project" value="InterPro"/>
</dbReference>
<evidence type="ECO:0000256" key="4">
    <source>
        <dbReference type="ARBA" id="ARBA00022490"/>
    </source>
</evidence>
<evidence type="ECO:0000256" key="7">
    <source>
        <dbReference type="ARBA" id="ARBA00022840"/>
    </source>
</evidence>
<accession>A0A0G1Z0X6</accession>
<evidence type="ECO:0000256" key="1">
    <source>
        <dbReference type="ARBA" id="ARBA00003314"/>
    </source>
</evidence>
<evidence type="ECO:0000256" key="10">
    <source>
        <dbReference type="ARBA" id="ARBA00030904"/>
    </source>
</evidence>
<dbReference type="Pfam" id="PF09334">
    <property type="entry name" value="tRNA-synt_1g"/>
    <property type="match status" value="2"/>
</dbReference>
<dbReference type="EC" id="6.1.1.10" evidence="2"/>
<dbReference type="GO" id="GO:0004825">
    <property type="term" value="F:methionine-tRNA ligase activity"/>
    <property type="evidence" value="ECO:0007669"/>
    <property type="project" value="UniProtKB-EC"/>
</dbReference>
<comment type="caution">
    <text evidence="13">The sequence shown here is derived from an EMBL/GenBank/DDBJ whole genome shotgun (WGS) entry which is preliminary data.</text>
</comment>
<evidence type="ECO:0000256" key="11">
    <source>
        <dbReference type="RuleBase" id="RU363039"/>
    </source>
</evidence>
<organism evidence="13 14">
    <name type="scientific">Candidatus Adlerbacteria bacterium GW2011_GWC1_50_9</name>
    <dbReference type="NCBI Taxonomy" id="1618608"/>
    <lineage>
        <taxon>Bacteria</taxon>
        <taxon>Candidatus Adleribacteriota</taxon>
    </lineage>
</organism>
<proteinExistence type="inferred from homology"/>
<keyword evidence="4" id="KW-0963">Cytoplasm</keyword>
<evidence type="ECO:0000256" key="3">
    <source>
        <dbReference type="ARBA" id="ARBA00018753"/>
    </source>
</evidence>
<evidence type="ECO:0000256" key="8">
    <source>
        <dbReference type="ARBA" id="ARBA00022917"/>
    </source>
</evidence>
<sequence>MKKGQKTVFISTAIPYVNAAPHLGHAIEFVQADIIARYYRSLKNDVYFLSGTDDNALKNVLKAEEAGKDVASFVGENAEIFEKLLNKLEISNDGFIKTSSDPRHAPGAQKLWSSFKPEDVEKKTYQGLYCVGCEEFKTERDLVNGYCLEHPNVKPEMVKEENYFFKLGHYAKKIEKFIASDELRIVPEVRKNEVLAFIRSGLEDLSISRSAERAHGWGVPVADDPGQIQYVWVDALSNYITALGYAYDGEEFRKYWVESDERIHVIGKGISRFHAIYWPAFLLSADLPLPKTLFVHAYVTVGGQKMSKSLGNVIDPFAIIEEYGADAFRYFLARHVHPFEDSDFTMERFKKAYNADLVNGIGNLTARVMQMAVSNLDDPVELTGETQSEVDVGMHLEKFEFDRAIAAIWERIGHNDALITIKKPFSCIKSDDAQVKEEAVLILKKLVRELYAIAIDLEPFMPATSKTIIDAVIANKKPENLFPRLAEASREGGPRKE</sequence>
<dbReference type="AlphaFoldDB" id="A0A0G1Z0X6"/>
<dbReference type="InterPro" id="IPR015413">
    <property type="entry name" value="Methionyl/Leucyl_tRNA_Synth"/>
</dbReference>
<dbReference type="CDD" id="cd00814">
    <property type="entry name" value="MetRS_core"/>
    <property type="match status" value="1"/>
</dbReference>
<evidence type="ECO:0000313" key="14">
    <source>
        <dbReference type="Proteomes" id="UP000034201"/>
    </source>
</evidence>
<dbReference type="InterPro" id="IPR001412">
    <property type="entry name" value="aa-tRNA-synth_I_CS"/>
</dbReference>
<keyword evidence="8 11" id="KW-0648">Protein biosynthesis</keyword>
<dbReference type="Proteomes" id="UP000034201">
    <property type="component" value="Unassembled WGS sequence"/>
</dbReference>
<keyword evidence="9 11" id="KW-0030">Aminoacyl-tRNA synthetase</keyword>
<dbReference type="PANTHER" id="PTHR43326:SF1">
    <property type="entry name" value="METHIONINE--TRNA LIGASE, MITOCHONDRIAL"/>
    <property type="match status" value="1"/>
</dbReference>
<dbReference type="PROSITE" id="PS00178">
    <property type="entry name" value="AA_TRNA_LIGASE_I"/>
    <property type="match status" value="1"/>
</dbReference>
<dbReference type="InterPro" id="IPR023457">
    <property type="entry name" value="Met-tRNA_synth_2"/>
</dbReference>
<feature type="domain" description="Methionyl/Leucyl tRNA synthetase" evidence="12">
    <location>
        <begin position="152"/>
        <end position="369"/>
    </location>
</feature>
<dbReference type="InterPro" id="IPR014729">
    <property type="entry name" value="Rossmann-like_a/b/a_fold"/>
</dbReference>
<keyword evidence="5 11" id="KW-0436">Ligase</keyword>
<dbReference type="PATRIC" id="fig|1618608.3.peg.288"/>
<dbReference type="GO" id="GO:0005524">
    <property type="term" value="F:ATP binding"/>
    <property type="evidence" value="ECO:0007669"/>
    <property type="project" value="UniProtKB-KW"/>
</dbReference>
<dbReference type="EMBL" id="LCQQ01000018">
    <property type="protein sequence ID" value="KKW20972.1"/>
    <property type="molecule type" value="Genomic_DNA"/>
</dbReference>
<comment type="similarity">
    <text evidence="11">Belongs to the class-I aminoacyl-tRNA synthetase family.</text>
</comment>
<gene>
    <name evidence="13" type="ORF">UY61_C0018G0008</name>
</gene>
<dbReference type="Gene3D" id="2.170.220.10">
    <property type="match status" value="1"/>
</dbReference>
<keyword evidence="6 11" id="KW-0547">Nucleotide-binding</keyword>
<name>A0A0G1Z0X6_9BACT</name>
<dbReference type="InterPro" id="IPR009080">
    <property type="entry name" value="tRNAsynth_Ia_anticodon-bd"/>
</dbReference>
<evidence type="ECO:0000256" key="2">
    <source>
        <dbReference type="ARBA" id="ARBA00012838"/>
    </source>
</evidence>
<evidence type="ECO:0000256" key="6">
    <source>
        <dbReference type="ARBA" id="ARBA00022741"/>
    </source>
</evidence>
<evidence type="ECO:0000259" key="12">
    <source>
        <dbReference type="Pfam" id="PF09334"/>
    </source>
</evidence>
<evidence type="ECO:0000313" key="13">
    <source>
        <dbReference type="EMBL" id="KKW20972.1"/>
    </source>
</evidence>
<dbReference type="InterPro" id="IPR014758">
    <property type="entry name" value="Met-tRNA_synth"/>
</dbReference>
<protein>
    <recommendedName>
        <fullName evidence="3">Methionine--tRNA ligase</fullName>
        <ecNumber evidence="2">6.1.1.10</ecNumber>
    </recommendedName>
    <alternativeName>
        <fullName evidence="10">Methionyl-tRNA synthetase</fullName>
    </alternativeName>
</protein>
<evidence type="ECO:0000256" key="9">
    <source>
        <dbReference type="ARBA" id="ARBA00023146"/>
    </source>
</evidence>
<evidence type="ECO:0000256" key="5">
    <source>
        <dbReference type="ARBA" id="ARBA00022598"/>
    </source>
</evidence>